<dbReference type="WBParaSite" id="maker-unitig_41978-snap-gene-0.2-mRNA-1">
    <property type="protein sequence ID" value="maker-unitig_41978-snap-gene-0.2-mRNA-1"/>
    <property type="gene ID" value="maker-unitig_41978-snap-gene-0.2"/>
</dbReference>
<reference evidence="3" key="1">
    <citation type="submission" date="2016-11" db="UniProtKB">
        <authorList>
            <consortium name="WormBaseParasite"/>
        </authorList>
    </citation>
    <scope>IDENTIFICATION</scope>
</reference>
<dbReference type="Proteomes" id="UP000095280">
    <property type="component" value="Unplaced"/>
</dbReference>
<feature type="compositionally biased region" description="Gly residues" evidence="1">
    <location>
        <begin position="91"/>
        <end position="105"/>
    </location>
</feature>
<feature type="compositionally biased region" description="Acidic residues" evidence="1">
    <location>
        <begin position="315"/>
        <end position="326"/>
    </location>
</feature>
<accession>A0A1I8FPZ3</accession>
<name>A0A1I8FPZ3_9PLAT</name>
<feature type="compositionally biased region" description="Polar residues" evidence="1">
    <location>
        <begin position="58"/>
        <end position="68"/>
    </location>
</feature>
<organism evidence="2 3">
    <name type="scientific">Macrostomum lignano</name>
    <dbReference type="NCBI Taxonomy" id="282301"/>
    <lineage>
        <taxon>Eukaryota</taxon>
        <taxon>Metazoa</taxon>
        <taxon>Spiralia</taxon>
        <taxon>Lophotrochozoa</taxon>
        <taxon>Platyhelminthes</taxon>
        <taxon>Rhabditophora</taxon>
        <taxon>Macrostomorpha</taxon>
        <taxon>Macrostomida</taxon>
        <taxon>Macrostomidae</taxon>
        <taxon>Macrostomum</taxon>
    </lineage>
</organism>
<protein>
    <submittedName>
        <fullName evidence="3">Transmembrane protein</fullName>
    </submittedName>
</protein>
<evidence type="ECO:0000256" key="1">
    <source>
        <dbReference type="SAM" id="MobiDB-lite"/>
    </source>
</evidence>
<evidence type="ECO:0000313" key="2">
    <source>
        <dbReference type="Proteomes" id="UP000095280"/>
    </source>
</evidence>
<feature type="region of interest" description="Disordered" evidence="1">
    <location>
        <begin position="315"/>
        <end position="338"/>
    </location>
</feature>
<dbReference type="AlphaFoldDB" id="A0A1I8FPZ3"/>
<feature type="region of interest" description="Disordered" evidence="1">
    <location>
        <begin position="43"/>
        <end position="116"/>
    </location>
</feature>
<keyword evidence="2" id="KW-1185">Reference proteome</keyword>
<sequence length="376" mass="39781">TRAAGAELFGRSCDRLAPTVAAESASGLSGGFQRVPLFGSGCGTRNGRPDLSSAVKVTPSSSLGSQECRTPHRRLRPRPPPSPSRRRGPSSTGGGGGAGGSGGLDEGAAPPADAATVDASDEMRRLLASGGGKQRRGCHLRPIVWKAMLWIGINCLIFGALASPSPSSCRTSRSSLSCPESRASRTNQEWNRSANVLKYVALGVFSVGAVVTAVGLILPSLVWRLFDEDEQLNSATDRRRRGEGAKRSGGFGGCCSDRRWPGCRARPSPPGWRRPPLLPLQQVEEKPGAAAEEPRGGSRWPATDEIWEVAETDEDLGGWPATDEDLGGWPHDEDLGGCRTDEDLELAVALQRDNSGRLAATDTRTGQQLTALRLAQ</sequence>
<evidence type="ECO:0000313" key="3">
    <source>
        <dbReference type="WBParaSite" id="maker-unitig_41978-snap-gene-0.2-mRNA-1"/>
    </source>
</evidence>
<proteinExistence type="predicted"/>